<accession>A0ABR1AXD5</accession>
<organism evidence="1 2">
    <name type="scientific">Polyplax serrata</name>
    <name type="common">Common mouse louse</name>
    <dbReference type="NCBI Taxonomy" id="468196"/>
    <lineage>
        <taxon>Eukaryota</taxon>
        <taxon>Metazoa</taxon>
        <taxon>Ecdysozoa</taxon>
        <taxon>Arthropoda</taxon>
        <taxon>Hexapoda</taxon>
        <taxon>Insecta</taxon>
        <taxon>Pterygota</taxon>
        <taxon>Neoptera</taxon>
        <taxon>Paraneoptera</taxon>
        <taxon>Psocodea</taxon>
        <taxon>Troctomorpha</taxon>
        <taxon>Phthiraptera</taxon>
        <taxon>Anoplura</taxon>
        <taxon>Polyplacidae</taxon>
        <taxon>Polyplax</taxon>
    </lineage>
</organism>
<evidence type="ECO:0000313" key="2">
    <source>
        <dbReference type="Proteomes" id="UP001359485"/>
    </source>
</evidence>
<evidence type="ECO:0008006" key="3">
    <source>
        <dbReference type="Google" id="ProtNLM"/>
    </source>
</evidence>
<dbReference type="Proteomes" id="UP001359485">
    <property type="component" value="Unassembled WGS sequence"/>
</dbReference>
<gene>
    <name evidence="1" type="ORF">RUM44_003036</name>
</gene>
<keyword evidence="2" id="KW-1185">Reference proteome</keyword>
<reference evidence="1 2" key="1">
    <citation type="submission" date="2023-09" db="EMBL/GenBank/DDBJ databases">
        <title>Genomes of two closely related lineages of the louse Polyplax serrata with different host specificities.</title>
        <authorList>
            <person name="Martinu J."/>
            <person name="Tarabai H."/>
            <person name="Stefka J."/>
            <person name="Hypsa V."/>
        </authorList>
    </citation>
    <scope>NUCLEOTIDE SEQUENCE [LARGE SCALE GENOMIC DNA]</scope>
    <source>
        <strain evidence="1">98ZLc_SE</strain>
    </source>
</reference>
<protein>
    <recommendedName>
        <fullName evidence="3">Protein MIS12 homolog</fullName>
    </recommendedName>
</protein>
<sequence length="187" mass="21748">MDEETRRRTEYEEQFYGMSSSFFAESFKCFLKDEISSKVELLLDNFMTKIIGQAENVEAFKIAISDMRQCLMDEYNRNVDETFTEGEKEISDILNIPSNVLVKEDLPIKNGINGDINEVKQDIQDLTEVLQSLLYLKQQILEELQDADTAIMFMETYMNDDNINFNILPVDQVTELLKENKLLINSL</sequence>
<proteinExistence type="predicted"/>
<name>A0ABR1AXD5_POLSC</name>
<comment type="caution">
    <text evidence="1">The sequence shown here is derived from an EMBL/GenBank/DDBJ whole genome shotgun (WGS) entry which is preliminary data.</text>
</comment>
<evidence type="ECO:0000313" key="1">
    <source>
        <dbReference type="EMBL" id="KAK6630866.1"/>
    </source>
</evidence>
<dbReference type="EMBL" id="JAWJWF010000007">
    <property type="protein sequence ID" value="KAK6630866.1"/>
    <property type="molecule type" value="Genomic_DNA"/>
</dbReference>